<protein>
    <submittedName>
        <fullName evidence="2">Uncharacterized protein</fullName>
    </submittedName>
</protein>
<organism evidence="2 3">
    <name type="scientific">Pseudocohnilembus persalinus</name>
    <name type="common">Ciliate</name>
    <dbReference type="NCBI Taxonomy" id="266149"/>
    <lineage>
        <taxon>Eukaryota</taxon>
        <taxon>Sar</taxon>
        <taxon>Alveolata</taxon>
        <taxon>Ciliophora</taxon>
        <taxon>Intramacronucleata</taxon>
        <taxon>Oligohymenophorea</taxon>
        <taxon>Scuticociliatia</taxon>
        <taxon>Philasterida</taxon>
        <taxon>Pseudocohnilembidae</taxon>
        <taxon>Pseudocohnilembus</taxon>
    </lineage>
</organism>
<accession>A0A0V0QB05</accession>
<gene>
    <name evidence="2" type="ORF">PPERSA_02518</name>
</gene>
<dbReference type="Proteomes" id="UP000054937">
    <property type="component" value="Unassembled WGS sequence"/>
</dbReference>
<dbReference type="InParanoid" id="A0A0V0QB05"/>
<proteinExistence type="predicted"/>
<evidence type="ECO:0000313" key="2">
    <source>
        <dbReference type="EMBL" id="KRW99406.1"/>
    </source>
</evidence>
<keyword evidence="3" id="KW-1185">Reference proteome</keyword>
<evidence type="ECO:0000313" key="3">
    <source>
        <dbReference type="Proteomes" id="UP000054937"/>
    </source>
</evidence>
<feature type="region of interest" description="Disordered" evidence="1">
    <location>
        <begin position="24"/>
        <end position="43"/>
    </location>
</feature>
<name>A0A0V0QB05_PSEPJ</name>
<dbReference type="OrthoDB" id="297266at2759"/>
<feature type="region of interest" description="Disordered" evidence="1">
    <location>
        <begin position="375"/>
        <end position="426"/>
    </location>
</feature>
<comment type="caution">
    <text evidence="2">The sequence shown here is derived from an EMBL/GenBank/DDBJ whole genome shotgun (WGS) entry which is preliminary data.</text>
</comment>
<dbReference type="AlphaFoldDB" id="A0A0V0QB05"/>
<reference evidence="2 3" key="1">
    <citation type="journal article" date="2015" name="Sci. Rep.">
        <title>Genome of the facultative scuticociliatosis pathogen Pseudocohnilembus persalinus provides insight into its virulence through horizontal gene transfer.</title>
        <authorList>
            <person name="Xiong J."/>
            <person name="Wang G."/>
            <person name="Cheng J."/>
            <person name="Tian M."/>
            <person name="Pan X."/>
            <person name="Warren A."/>
            <person name="Jiang C."/>
            <person name="Yuan D."/>
            <person name="Miao W."/>
        </authorList>
    </citation>
    <scope>NUCLEOTIDE SEQUENCE [LARGE SCALE GENOMIC DNA]</scope>
    <source>
        <strain evidence="2">36N120E</strain>
    </source>
</reference>
<sequence>MENVFKQQRRKQAEEFSKLIQKKEMMKTRARKQQNDLSQLQTQNRYNKYVQQTQNDPMLEKCLYEGAIKLQHPDKHEFRDREKQKEQEQKLGGIYIQTQMTSKDRCITEQQQFQKGHLQIEEFDQYPPHKEVKNWLKVRELAEEGPELRFGLQERTENENIIKNIQKNAILDTTEKNMKMVHFPSWKNVEKKKWLKDENTENPVDFYTATNIFPTDKIPWEQTPLRGDLQEKTYVDGLEAVGNNEIMRHRKKDQEGKRPDLITTVKQDVWGDTLKTSRSIRTYMQDKALNISKDFELYSTNNRLSQLRYKRALIDTKSVDRSIPFKHSNNVSCSAINDLRPVINEKIYKLSVKQKQIENKSYRIDNTILQQTTDRNIDFMDNSNNSLTKYQDSSKSPPKIPQPITHEQDFNKQQNKNKDEEDSGTPKSQFILEQNQLQEQQEQQQIKPNRQSSFALQYAKGNNNNNNNNNYNKQFDQTQETLNTDQNQNTTYYGKTGSNFRQTHSIFGQTGNLNRNKNNYFTDQKQFSQSINYNLQNKKNSNDNSNFPKIDSHATYKHNTQKQFKFIRNQHNKTNNLADLTTKNLLPWEHPSSQDLQNIISRYFIPQQSVKKIKNYNNNFQESTSNYFKRKNNISMQIA</sequence>
<feature type="compositionally biased region" description="Polar residues" evidence="1">
    <location>
        <begin position="381"/>
        <end position="391"/>
    </location>
</feature>
<evidence type="ECO:0000256" key="1">
    <source>
        <dbReference type="SAM" id="MobiDB-lite"/>
    </source>
</evidence>
<dbReference type="EMBL" id="LDAU01000214">
    <property type="protein sequence ID" value="KRW99406.1"/>
    <property type="molecule type" value="Genomic_DNA"/>
</dbReference>